<gene>
    <name evidence="8" type="ORF">VPNG_01500</name>
</gene>
<accession>A0A423XKI2</accession>
<feature type="transmembrane region" description="Helical" evidence="7">
    <location>
        <begin position="535"/>
        <end position="554"/>
    </location>
</feature>
<dbReference type="PANTHER" id="PTHR43791:SF65">
    <property type="entry name" value="MAJOR FACILITATOR SUPERFAMILY (MFS) PROFILE DOMAIN-CONTAINING PROTEIN-RELATED"/>
    <property type="match status" value="1"/>
</dbReference>
<reference evidence="8 9" key="1">
    <citation type="submission" date="2015-09" db="EMBL/GenBank/DDBJ databases">
        <title>Host preference determinants of Valsa canker pathogens revealed by comparative genomics.</title>
        <authorList>
            <person name="Yin Z."/>
            <person name="Huang L."/>
        </authorList>
    </citation>
    <scope>NUCLEOTIDE SEQUENCE [LARGE SCALE GENOMIC DNA]</scope>
    <source>
        <strain evidence="8 9">SXYLt</strain>
    </source>
</reference>
<feature type="transmembrane region" description="Helical" evidence="7">
    <location>
        <begin position="271"/>
        <end position="292"/>
    </location>
</feature>
<evidence type="ECO:0008006" key="10">
    <source>
        <dbReference type="Google" id="ProtNLM"/>
    </source>
</evidence>
<keyword evidence="3 7" id="KW-0812">Transmembrane</keyword>
<dbReference type="InParanoid" id="A0A423XKI2"/>
<feature type="transmembrane region" description="Helical" evidence="7">
    <location>
        <begin position="240"/>
        <end position="259"/>
    </location>
</feature>
<feature type="region of interest" description="Disordered" evidence="6">
    <location>
        <begin position="1"/>
        <end position="35"/>
    </location>
</feature>
<dbReference type="Pfam" id="PF07690">
    <property type="entry name" value="MFS_1"/>
    <property type="match status" value="1"/>
</dbReference>
<dbReference type="AlphaFoldDB" id="A0A423XKI2"/>
<keyword evidence="4 7" id="KW-1133">Transmembrane helix</keyword>
<dbReference type="Proteomes" id="UP000285146">
    <property type="component" value="Unassembled WGS sequence"/>
</dbReference>
<name>A0A423XKI2_9PEZI</name>
<dbReference type="FunFam" id="1.20.1250.20:FF:000106">
    <property type="entry name" value="MFS transporter, putative"/>
    <property type="match status" value="1"/>
</dbReference>
<feature type="compositionally biased region" description="Basic and acidic residues" evidence="6">
    <location>
        <begin position="16"/>
        <end position="26"/>
    </location>
</feature>
<feature type="transmembrane region" description="Helical" evidence="7">
    <location>
        <begin position="413"/>
        <end position="431"/>
    </location>
</feature>
<evidence type="ECO:0000313" key="8">
    <source>
        <dbReference type="EMBL" id="ROW16833.1"/>
    </source>
</evidence>
<protein>
    <recommendedName>
        <fullName evidence="10">Major facilitator superfamily (MFS) profile domain-containing protein</fullName>
    </recommendedName>
</protein>
<dbReference type="GO" id="GO:0016020">
    <property type="term" value="C:membrane"/>
    <property type="evidence" value="ECO:0007669"/>
    <property type="project" value="UniProtKB-SubCell"/>
</dbReference>
<keyword evidence="9" id="KW-1185">Reference proteome</keyword>
<dbReference type="EMBL" id="LKEB01000004">
    <property type="protein sequence ID" value="ROW16833.1"/>
    <property type="molecule type" value="Genomic_DNA"/>
</dbReference>
<sequence length="594" mass="67934">MSTVLTRRQPPAQERVISDDSGKDEPETTTTSLSDDLGLGVALEQKKFFWQRSKKYDPNAIATLPSVFDDPETAEKYHPSQEWENYHRFDPSARWTWGEEQKLVRKIDIRIMIFAVVMFMALEIDRSNLAQALSDNFLSDLGLETNDYNLGNTIFKLTFLLSELPSQLVSKWMGPDRWIPTQMTIWSIVAASQFWLSGRSSYLACRALLGILQGGFIPDVILYLSYFYKHHELSIRLGYFWTGMSFADIISALMAYGLLHMRGVAGYAGWRWLFMIEGIVTFVVGISAYALMPAGPCHTASWLRGKNGWFNEREQTIIVNRVLREDPSKSGMHNRQPVTPKLLWQSLKDYDLWPLYFIGMVFQMPTTPQTQYLTLTLKGLGFGTFQVSLLSIPQYVGHSKYHIITTRSVSLSPVANLVSTVIMMLILTYVGEIWGELTWTAMLGQIWSFPLLVSMVALNLGTINKWVLYAILVLLLSYPNAHPIQVGWNSRNSNAVRSRTVSAACYNMFVQAGGIIASNIYRADDKPLYKRGNKVLLGLCCMNLVLYPLLRVYYVSRNKSRDKKWNALTEEQRLEYLNTTTDQGNKRLDFRFQY</sequence>
<evidence type="ECO:0000256" key="2">
    <source>
        <dbReference type="ARBA" id="ARBA00022448"/>
    </source>
</evidence>
<evidence type="ECO:0000256" key="5">
    <source>
        <dbReference type="ARBA" id="ARBA00023136"/>
    </source>
</evidence>
<feature type="transmembrane region" description="Helical" evidence="7">
    <location>
        <begin position="372"/>
        <end position="392"/>
    </location>
</feature>
<organism evidence="8 9">
    <name type="scientific">Cytospora leucostoma</name>
    <dbReference type="NCBI Taxonomy" id="1230097"/>
    <lineage>
        <taxon>Eukaryota</taxon>
        <taxon>Fungi</taxon>
        <taxon>Dikarya</taxon>
        <taxon>Ascomycota</taxon>
        <taxon>Pezizomycotina</taxon>
        <taxon>Sordariomycetes</taxon>
        <taxon>Sordariomycetidae</taxon>
        <taxon>Diaporthales</taxon>
        <taxon>Cytosporaceae</taxon>
        <taxon>Cytospora</taxon>
    </lineage>
</organism>
<evidence type="ECO:0000256" key="7">
    <source>
        <dbReference type="SAM" id="Phobius"/>
    </source>
</evidence>
<dbReference type="PANTHER" id="PTHR43791">
    <property type="entry name" value="PERMEASE-RELATED"/>
    <property type="match status" value="1"/>
</dbReference>
<feature type="transmembrane region" description="Helical" evidence="7">
    <location>
        <begin position="208"/>
        <end position="228"/>
    </location>
</feature>
<comment type="subcellular location">
    <subcellularLocation>
        <location evidence="1">Membrane</location>
        <topology evidence="1">Multi-pass membrane protein</topology>
    </subcellularLocation>
</comment>
<dbReference type="FunCoup" id="A0A423XKI2">
    <property type="interactions" value="60"/>
</dbReference>
<proteinExistence type="predicted"/>
<dbReference type="GO" id="GO:0022857">
    <property type="term" value="F:transmembrane transporter activity"/>
    <property type="evidence" value="ECO:0007669"/>
    <property type="project" value="InterPro"/>
</dbReference>
<dbReference type="InterPro" id="IPR011701">
    <property type="entry name" value="MFS"/>
</dbReference>
<dbReference type="SUPFAM" id="SSF103473">
    <property type="entry name" value="MFS general substrate transporter"/>
    <property type="match status" value="1"/>
</dbReference>
<feature type="transmembrane region" description="Helical" evidence="7">
    <location>
        <begin position="466"/>
        <end position="484"/>
    </location>
</feature>
<evidence type="ECO:0000256" key="3">
    <source>
        <dbReference type="ARBA" id="ARBA00022692"/>
    </source>
</evidence>
<dbReference type="Gene3D" id="1.20.1250.20">
    <property type="entry name" value="MFS general substrate transporter like domains"/>
    <property type="match status" value="1"/>
</dbReference>
<evidence type="ECO:0000256" key="6">
    <source>
        <dbReference type="SAM" id="MobiDB-lite"/>
    </source>
</evidence>
<evidence type="ECO:0000256" key="4">
    <source>
        <dbReference type="ARBA" id="ARBA00022989"/>
    </source>
</evidence>
<comment type="caution">
    <text evidence="8">The sequence shown here is derived from an EMBL/GenBank/DDBJ whole genome shotgun (WGS) entry which is preliminary data.</text>
</comment>
<keyword evidence="2" id="KW-0813">Transport</keyword>
<keyword evidence="5 7" id="KW-0472">Membrane</keyword>
<evidence type="ECO:0000313" key="9">
    <source>
        <dbReference type="Proteomes" id="UP000285146"/>
    </source>
</evidence>
<evidence type="ECO:0000256" key="1">
    <source>
        <dbReference type="ARBA" id="ARBA00004141"/>
    </source>
</evidence>
<dbReference type="InterPro" id="IPR036259">
    <property type="entry name" value="MFS_trans_sf"/>
</dbReference>
<dbReference type="OrthoDB" id="1935484at2759"/>